<dbReference type="RefSeq" id="WP_279332754.1">
    <property type="nucleotide sequence ID" value="NZ_CP121682.1"/>
</dbReference>
<evidence type="ECO:0000313" key="1">
    <source>
        <dbReference type="EMBL" id="WGD39735.1"/>
    </source>
</evidence>
<evidence type="ECO:0000313" key="2">
    <source>
        <dbReference type="Proteomes" id="UP001216440"/>
    </source>
</evidence>
<organism evidence="1 2">
    <name type="scientific">Streptomyces cathayae</name>
    <dbReference type="NCBI Taxonomy" id="3031124"/>
    <lineage>
        <taxon>Bacteria</taxon>
        <taxon>Bacillati</taxon>
        <taxon>Actinomycetota</taxon>
        <taxon>Actinomycetes</taxon>
        <taxon>Kitasatosporales</taxon>
        <taxon>Streptomycetaceae</taxon>
        <taxon>Streptomyces</taxon>
    </lineage>
</organism>
<sequence>MKEETAEQNRYWRAMCALPAASREPATAGHAVFWDVTEKILKEHAPADGPEPSCQGCGKRWPCEIAESAMKQVGVWS</sequence>
<dbReference type="EMBL" id="CP121682">
    <property type="protein sequence ID" value="WGD39735.1"/>
    <property type="molecule type" value="Genomic_DNA"/>
</dbReference>
<accession>A0ABY8JUS5</accession>
<keyword evidence="2" id="KW-1185">Reference proteome</keyword>
<protein>
    <recommendedName>
        <fullName evidence="3">4Fe-4S Wbl-type domain-containing protein</fullName>
    </recommendedName>
</protein>
<name>A0ABY8JUS5_9ACTN</name>
<dbReference type="Proteomes" id="UP001216440">
    <property type="component" value="Chromosome"/>
</dbReference>
<proteinExistence type="predicted"/>
<evidence type="ECO:0008006" key="3">
    <source>
        <dbReference type="Google" id="ProtNLM"/>
    </source>
</evidence>
<gene>
    <name evidence="1" type="ORF">PYS65_06075</name>
</gene>
<reference evidence="1 2" key="1">
    <citation type="submission" date="2023-03" db="EMBL/GenBank/DDBJ databases">
        <authorList>
            <person name="Mo P."/>
        </authorList>
    </citation>
    <scope>NUCLEOTIDE SEQUENCE [LARGE SCALE GENOMIC DNA]</scope>
    <source>
        <strain evidence="1 2">HUAS 5</strain>
    </source>
</reference>